<dbReference type="AlphaFoldDB" id="A0A2N4UUW1"/>
<dbReference type="InterPro" id="IPR027417">
    <property type="entry name" value="P-loop_NTPase"/>
</dbReference>
<proteinExistence type="predicted"/>
<dbReference type="Pfam" id="PF05729">
    <property type="entry name" value="NACHT"/>
    <property type="match status" value="1"/>
</dbReference>
<evidence type="ECO:0000313" key="2">
    <source>
        <dbReference type="EMBL" id="PLC58808.1"/>
    </source>
</evidence>
<dbReference type="Gene3D" id="3.40.50.300">
    <property type="entry name" value="P-loop containing nucleotide triphosphate hydrolases"/>
    <property type="match status" value="1"/>
</dbReference>
<dbReference type="PANTHER" id="PTHR46312">
    <property type="entry name" value="NACHT DOMAIN-CONTAINING PROTEIN"/>
    <property type="match status" value="1"/>
</dbReference>
<evidence type="ECO:0000313" key="3">
    <source>
        <dbReference type="Proteomes" id="UP000234420"/>
    </source>
</evidence>
<organism evidence="2 3">
    <name type="scientific">Photobacterium carnosum</name>
    <dbReference type="NCBI Taxonomy" id="2023717"/>
    <lineage>
        <taxon>Bacteria</taxon>
        <taxon>Pseudomonadati</taxon>
        <taxon>Pseudomonadota</taxon>
        <taxon>Gammaproteobacteria</taxon>
        <taxon>Vibrionales</taxon>
        <taxon>Vibrionaceae</taxon>
        <taxon>Photobacterium</taxon>
    </lineage>
</organism>
<reference evidence="2 3" key="1">
    <citation type="journal article" date="2018" name="Syst. Appl. Microbiol.">
        <title>Photobacterium carnosum sp. nov., isolated from spoiled modified atmosphere packaged poultry meat.</title>
        <authorList>
            <person name="Hilgarth M."/>
            <person name="Fuertes S."/>
            <person name="Ehrmann M."/>
            <person name="Vogel R.F."/>
        </authorList>
    </citation>
    <scope>NUCLEOTIDE SEQUENCE [LARGE SCALE GENOMIC DNA]</scope>
    <source>
        <strain evidence="2 3">TMW 2.2021</strain>
    </source>
</reference>
<keyword evidence="3" id="KW-1185">Reference proteome</keyword>
<accession>A0A2N4UUW1</accession>
<dbReference type="InterPro" id="IPR007111">
    <property type="entry name" value="NACHT_NTPase"/>
</dbReference>
<evidence type="ECO:0000259" key="1">
    <source>
        <dbReference type="PROSITE" id="PS50837"/>
    </source>
</evidence>
<gene>
    <name evidence="2" type="ORF">CIK00_05290</name>
</gene>
<protein>
    <recommendedName>
        <fullName evidence="1">NACHT domain-containing protein</fullName>
    </recommendedName>
</protein>
<dbReference type="SUPFAM" id="SSF52540">
    <property type="entry name" value="P-loop containing nucleoside triphosphate hydrolases"/>
    <property type="match status" value="1"/>
</dbReference>
<dbReference type="PROSITE" id="PS50837">
    <property type="entry name" value="NACHT"/>
    <property type="match status" value="1"/>
</dbReference>
<dbReference type="Proteomes" id="UP000234420">
    <property type="component" value="Unassembled WGS sequence"/>
</dbReference>
<dbReference type="EMBL" id="NPIB01000004">
    <property type="protein sequence ID" value="PLC58808.1"/>
    <property type="molecule type" value="Genomic_DNA"/>
</dbReference>
<comment type="caution">
    <text evidence="2">The sequence shown here is derived from an EMBL/GenBank/DDBJ whole genome shotgun (WGS) entry which is preliminary data.</text>
</comment>
<name>A0A2N4UUW1_9GAMM</name>
<dbReference type="PANTHER" id="PTHR46312:SF2">
    <property type="entry name" value="NUCLEOTIDE-BINDING OLIGOMERIZATION DOMAIN-CONTAINING PROTEIN 2-LIKE"/>
    <property type="match status" value="1"/>
</dbReference>
<sequence length="653" mass="75233">MDIESMSNTDSFLTKAIETETGKYVSGLLFKKLDKLLEIRNRDVEISNALSSIIIPNDAEKRAILEEKVIDRYLKFKTINSDNVDVHIDDIYHPLKFVFCDNGQKNLVDESFTLVNRKITCVIGKAGQGKTTIIRKLVQKELNEENGRIPLIITLRDIDWDKHNNVCEIISLEFDRFGVSIPSETIIYLLQFNKLLVCFDGFDEVKDEYRKLALKAINDCYSKYDCQTIVTTRPGTEVTLSLDSSRNANLLDLTLDDVFNIIDINKNIDKKYKELLKDAAKSKEEIGSILLTPIIVDIFILVYSSLDSEPKTLAEFYGQLFSIIINKHDRFKFLTRQSKSGLTNHELHNVFCHACFHMIVLKAPLVLSEDYLRKVFSESCESLGINEHNDLSHIDIVDKTSLLKRDGDFFSFIHKTILEYHAARKISDLDSSLKTEFYELIINNYDSSFENVLSFVKDIDTPSFYKLFVSLVLKNSKIKASYDFFDDDLLYIILGYNTFEYKISSKDIHSNKFRVQPISLYESSYLEKLDMVSKIINILDYPRSNLITSKLNSIVNLSKRSLPKLVAENKVKFQLTKENIEITKKSGTTVETISIYKVKVLDLIDYMINNKQGHKKDYFSKNINAFLYKLNSDVNNYLQSSKAQSNLIKLLKK</sequence>
<feature type="domain" description="NACHT" evidence="1">
    <location>
        <begin position="118"/>
        <end position="235"/>
    </location>
</feature>